<protein>
    <submittedName>
        <fullName evidence="2">DUF465 domain-containing protein</fullName>
    </submittedName>
</protein>
<dbReference type="Proteomes" id="UP001202281">
    <property type="component" value="Unassembled WGS sequence"/>
</dbReference>
<proteinExistence type="predicted"/>
<gene>
    <name evidence="2" type="ORF">MTR66_03630</name>
</gene>
<dbReference type="Pfam" id="PF04325">
    <property type="entry name" value="DUF465"/>
    <property type="match status" value="1"/>
</dbReference>
<evidence type="ECO:0000313" key="3">
    <source>
        <dbReference type="Proteomes" id="UP001202281"/>
    </source>
</evidence>
<organism evidence="2 3">
    <name type="scientific">Novosphingobium beihaiensis</name>
    <dbReference type="NCBI Taxonomy" id="2930389"/>
    <lineage>
        <taxon>Bacteria</taxon>
        <taxon>Pseudomonadati</taxon>
        <taxon>Pseudomonadota</taxon>
        <taxon>Alphaproteobacteria</taxon>
        <taxon>Sphingomonadales</taxon>
        <taxon>Sphingomonadaceae</taxon>
        <taxon>Novosphingobium</taxon>
    </lineage>
</organism>
<evidence type="ECO:0000256" key="1">
    <source>
        <dbReference type="SAM" id="Coils"/>
    </source>
</evidence>
<accession>A0ABT0BLR4</accession>
<dbReference type="Gene3D" id="6.10.280.50">
    <property type="match status" value="1"/>
</dbReference>
<evidence type="ECO:0000313" key="2">
    <source>
        <dbReference type="EMBL" id="MCJ2185903.1"/>
    </source>
</evidence>
<dbReference type="InterPro" id="IPR007420">
    <property type="entry name" value="DUF465"/>
</dbReference>
<comment type="caution">
    <text evidence="2">The sequence shown here is derived from an EMBL/GenBank/DDBJ whole genome shotgun (WGS) entry which is preliminary data.</text>
</comment>
<keyword evidence="1" id="KW-0175">Coiled coil</keyword>
<feature type="coiled-coil region" evidence="1">
    <location>
        <begin position="36"/>
        <end position="78"/>
    </location>
</feature>
<dbReference type="RefSeq" id="WP_243918019.1">
    <property type="nucleotide sequence ID" value="NZ_JALHLG010000005.1"/>
</dbReference>
<dbReference type="InterPro" id="IPR038444">
    <property type="entry name" value="DUF465_sf"/>
</dbReference>
<dbReference type="EMBL" id="JALHLG010000005">
    <property type="protein sequence ID" value="MCJ2185903.1"/>
    <property type="molecule type" value="Genomic_DNA"/>
</dbReference>
<reference evidence="2 3" key="1">
    <citation type="submission" date="2022-04" db="EMBL/GenBank/DDBJ databases">
        <title>Identification of a novel bacterium isolated from mangrove sediments.</title>
        <authorList>
            <person name="Pan X."/>
        </authorList>
    </citation>
    <scope>NUCLEOTIDE SEQUENCE [LARGE SCALE GENOMIC DNA]</scope>
    <source>
        <strain evidence="2 3">B2638</strain>
    </source>
</reference>
<keyword evidence="3" id="KW-1185">Reference proteome</keyword>
<sequence length="84" mass="9660">MSHKLHELAAEFPDDVDLMHRLKATKGHFAALADRYQEVNHTITRIEAELDASSDERVEELKKERLSLLDRIAEVLREARHTAA</sequence>
<name>A0ABT0BLR4_9SPHN</name>